<feature type="transmembrane region" description="Helical" evidence="3">
    <location>
        <begin position="65"/>
        <end position="91"/>
    </location>
</feature>
<dbReference type="Pfam" id="PF01066">
    <property type="entry name" value="CDP-OH_P_transf"/>
    <property type="match status" value="1"/>
</dbReference>
<comment type="similarity">
    <text evidence="2">Belongs to the CDP-alcohol phosphatidyltransferase class-I family.</text>
</comment>
<keyword evidence="5" id="KW-1185">Reference proteome</keyword>
<sequence>MSTMENRQQAVQRLASAQKSARGAGGYSRWVNRPVGRQLAALAYVWGWTPNRVTALSALCSAAGILVLALVHPGIGMAVAVAVLLALGYALDSADGQLARLRGGGSAGGEWLDHVVDAVKVSSLHAAVLISWYRFFDLPREALLLVPLVFGVVQASSYFALTLTDQLRRVTAAKAGQSAVATPLVNPHEHAPVLASLLVLPVDYGLLCVVMLLLAAPPVFVVVYTLVMLANLAYFLLGCARWYREMSAL</sequence>
<feature type="transmembrane region" description="Helical" evidence="3">
    <location>
        <begin position="193"/>
        <end position="215"/>
    </location>
</feature>
<keyword evidence="3" id="KW-1133">Transmembrane helix</keyword>
<dbReference type="InterPro" id="IPR000462">
    <property type="entry name" value="CDP-OH_P_trans"/>
</dbReference>
<gene>
    <name evidence="4" type="ORF">ACFQBT_04630</name>
</gene>
<dbReference type="InterPro" id="IPR048254">
    <property type="entry name" value="CDP_ALCOHOL_P_TRANSF_CS"/>
</dbReference>
<keyword evidence="1 2" id="KW-0808">Transferase</keyword>
<evidence type="ECO:0000313" key="4">
    <source>
        <dbReference type="EMBL" id="MFC6713173.1"/>
    </source>
</evidence>
<keyword evidence="3" id="KW-0472">Membrane</keyword>
<reference evidence="5" key="1">
    <citation type="journal article" date="2019" name="Int. J. Syst. Evol. Microbiol.">
        <title>The Global Catalogue of Microorganisms (GCM) 10K type strain sequencing project: providing services to taxonomists for standard genome sequencing and annotation.</title>
        <authorList>
            <consortium name="The Broad Institute Genomics Platform"/>
            <consortium name="The Broad Institute Genome Sequencing Center for Infectious Disease"/>
            <person name="Wu L."/>
            <person name="Ma J."/>
        </authorList>
    </citation>
    <scope>NUCLEOTIDE SEQUENCE [LARGE SCALE GENOMIC DNA]</scope>
    <source>
        <strain evidence="5">NBRC 106593</strain>
    </source>
</reference>
<accession>A0ABW2AQ28</accession>
<protein>
    <submittedName>
        <fullName evidence="4">CDP-alcohol phosphatidyltransferase family protein</fullName>
    </submittedName>
</protein>
<dbReference type="Gene3D" id="1.20.120.1760">
    <property type="match status" value="1"/>
</dbReference>
<dbReference type="PROSITE" id="PS00379">
    <property type="entry name" value="CDP_ALCOHOL_P_TRANSF"/>
    <property type="match status" value="1"/>
</dbReference>
<proteinExistence type="inferred from homology"/>
<evidence type="ECO:0000256" key="3">
    <source>
        <dbReference type="SAM" id="Phobius"/>
    </source>
</evidence>
<dbReference type="Proteomes" id="UP001596356">
    <property type="component" value="Unassembled WGS sequence"/>
</dbReference>
<comment type="caution">
    <text evidence="4">The sequence shown here is derived from an EMBL/GenBank/DDBJ whole genome shotgun (WGS) entry which is preliminary data.</text>
</comment>
<dbReference type="RefSeq" id="WP_377820748.1">
    <property type="nucleotide sequence ID" value="NZ_JBHSWJ010000002.1"/>
</dbReference>
<dbReference type="EMBL" id="JBHSWJ010000002">
    <property type="protein sequence ID" value="MFC6713173.1"/>
    <property type="molecule type" value="Genomic_DNA"/>
</dbReference>
<feature type="transmembrane region" description="Helical" evidence="3">
    <location>
        <begin position="142"/>
        <end position="161"/>
    </location>
</feature>
<keyword evidence="3" id="KW-0812">Transmembrane</keyword>
<evidence type="ECO:0000313" key="5">
    <source>
        <dbReference type="Proteomes" id="UP001596356"/>
    </source>
</evidence>
<name>A0ABW2AQ28_9MICO</name>
<evidence type="ECO:0000256" key="2">
    <source>
        <dbReference type="RuleBase" id="RU003750"/>
    </source>
</evidence>
<evidence type="ECO:0000256" key="1">
    <source>
        <dbReference type="ARBA" id="ARBA00022679"/>
    </source>
</evidence>
<feature type="transmembrane region" description="Helical" evidence="3">
    <location>
        <begin position="221"/>
        <end position="243"/>
    </location>
</feature>
<organism evidence="4 5">
    <name type="scientific">Branchiibius cervicis</name>
    <dbReference type="NCBI Taxonomy" id="908252"/>
    <lineage>
        <taxon>Bacteria</taxon>
        <taxon>Bacillati</taxon>
        <taxon>Actinomycetota</taxon>
        <taxon>Actinomycetes</taxon>
        <taxon>Micrococcales</taxon>
        <taxon>Dermacoccaceae</taxon>
        <taxon>Branchiibius</taxon>
    </lineage>
</organism>
<dbReference type="InterPro" id="IPR043130">
    <property type="entry name" value="CDP-OH_PTrfase_TM_dom"/>
</dbReference>